<accession>A0AA39YRX8</accession>
<dbReference type="AlphaFoldDB" id="A0AA39YRX8"/>
<keyword evidence="3" id="KW-1185">Reference proteome</keyword>
<protein>
    <submittedName>
        <fullName evidence="2">Uncharacterized protein</fullName>
    </submittedName>
</protein>
<evidence type="ECO:0000313" key="3">
    <source>
        <dbReference type="Proteomes" id="UP001174936"/>
    </source>
</evidence>
<feature type="region of interest" description="Disordered" evidence="1">
    <location>
        <begin position="1"/>
        <end position="20"/>
    </location>
</feature>
<dbReference type="Proteomes" id="UP001174936">
    <property type="component" value="Unassembled WGS sequence"/>
</dbReference>
<dbReference type="EMBL" id="JAULSV010000001">
    <property type="protein sequence ID" value="KAK0657497.1"/>
    <property type="molecule type" value="Genomic_DNA"/>
</dbReference>
<name>A0AA39YRX8_9PEZI</name>
<evidence type="ECO:0000256" key="1">
    <source>
        <dbReference type="SAM" id="MobiDB-lite"/>
    </source>
</evidence>
<proteinExistence type="predicted"/>
<reference evidence="2" key="1">
    <citation type="submission" date="2023-06" db="EMBL/GenBank/DDBJ databases">
        <title>Genome-scale phylogeny and comparative genomics of the fungal order Sordariales.</title>
        <authorList>
            <consortium name="Lawrence Berkeley National Laboratory"/>
            <person name="Hensen N."/>
            <person name="Bonometti L."/>
            <person name="Westerberg I."/>
            <person name="Brannstrom I.O."/>
            <person name="Guillou S."/>
            <person name="Cros-Aarteil S."/>
            <person name="Calhoun S."/>
            <person name="Haridas S."/>
            <person name="Kuo A."/>
            <person name="Mondo S."/>
            <person name="Pangilinan J."/>
            <person name="Riley R."/>
            <person name="Labutti K."/>
            <person name="Andreopoulos B."/>
            <person name="Lipzen A."/>
            <person name="Chen C."/>
            <person name="Yanf M."/>
            <person name="Daum C."/>
            <person name="Ng V."/>
            <person name="Clum A."/>
            <person name="Steindorff A."/>
            <person name="Ohm R."/>
            <person name="Martin F."/>
            <person name="Silar P."/>
            <person name="Natvig D."/>
            <person name="Lalanne C."/>
            <person name="Gautier V."/>
            <person name="Ament-Velasquez S.L."/>
            <person name="Kruys A."/>
            <person name="Hutchinson M.I."/>
            <person name="Powell A.J."/>
            <person name="Barry K."/>
            <person name="Miller A.N."/>
            <person name="Grigoriev I.V."/>
            <person name="Debuchy R."/>
            <person name="Gladieux P."/>
            <person name="Thoren M.H."/>
            <person name="Johannesson H."/>
        </authorList>
    </citation>
    <scope>NUCLEOTIDE SEQUENCE</scope>
    <source>
        <strain evidence="2">SMH2532-1</strain>
    </source>
</reference>
<organism evidence="2 3">
    <name type="scientific">Cercophora newfieldiana</name>
    <dbReference type="NCBI Taxonomy" id="92897"/>
    <lineage>
        <taxon>Eukaryota</taxon>
        <taxon>Fungi</taxon>
        <taxon>Dikarya</taxon>
        <taxon>Ascomycota</taxon>
        <taxon>Pezizomycotina</taxon>
        <taxon>Sordariomycetes</taxon>
        <taxon>Sordariomycetidae</taxon>
        <taxon>Sordariales</taxon>
        <taxon>Lasiosphaeriaceae</taxon>
        <taxon>Cercophora</taxon>
    </lineage>
</organism>
<comment type="caution">
    <text evidence="2">The sequence shown here is derived from an EMBL/GenBank/DDBJ whole genome shotgun (WGS) entry which is preliminary data.</text>
</comment>
<gene>
    <name evidence="2" type="ORF">B0T16DRAFT_61639</name>
</gene>
<evidence type="ECO:0000313" key="2">
    <source>
        <dbReference type="EMBL" id="KAK0657497.1"/>
    </source>
</evidence>
<sequence length="265" mass="29211">MASSSPLGKSTLHHSPRGDGTHWPHIISLCGELELEPGEGPTVNVNGQHGREMARSEFYDRTPLRVRATSVIVVAVRFEFSSARLDLARVAPPCCYIEAGDRDPKSRSNGRALEPAHAAAALSPLQPANERVGVRVGASPILQLFRCQAGEMFQLQHSEAGPSRTNLFRSMNLPLQQTHTHQSPNDISLSFGHRPRSRNCETENPVNSAGLISHLHQKRPHPPITIPRPLDYHDHLPYKNPLWKILHAARINSIRPSLLAAPSPC</sequence>